<feature type="compositionally biased region" description="Basic and acidic residues" evidence="9">
    <location>
        <begin position="363"/>
        <end position="383"/>
    </location>
</feature>
<sequence>MQIINDLTFDDTFDIDQFEDVPTSGTKLRSARDLNEKDLLEDELQPVEAIESEDQNGGSWLMQSVKRVRRGLGRLFGSDSKSQNIEKTKSKQHKKRSHGERLAGEKKKRQHFTEGEGGQQQQRKKRKHVKPDEEPRPKKQSKKLLQITNKHNKRQSNGDDNFEGSGDEDDLYETDQWQMSFTLVEPWLEEYSEGPRNPQYETLRHQVETAFMEVISDLYGDDIDYGVKVKFVKVSQTSDNYKIHCVVQLELPKKMKDFGNRLREQISKYRRIGQNLTAELDENFSFQTDVSDHEYVDNVTPYGYDHDDNGFKYDCDQEVFTCGDGQEIPCIYRCDNKFDCDDETDEGKEMCETIFNEDELAAEDDRQNNHGNEDEHRGRHSGEEGNDDGYPQNRRSEEDERYPDGDSHYSEREHSHPSGGSDRSEGEGDRHYPESGNYPESNRYPESEHYPEGDRRYPESEHYPEGDRRYPESEHYPEGDRRYPESEHYPEGDRRYPESEHYPEGDRRYPESEHYPEGDHRYPESEHYPEGDRRYPESKHYPEGDRRYPEGNDPGYGSTGSRHSESDHEHPLGPHTDVSTNNELNCLINPNGEFLCRDGQTLPCYLRCNGQPDCEDHSDEAHEECSRTETDTDNGFDASTEGDIHIGGDIDFDGSGEGETHHFNGTETSPVYTSSQNGGGCRGDATYTCRQSGYVICDEHVCDGTEHCLDGEDEENCSNEDNNSYEKVCSANEFKCDNRCLPKEYQCNGVTECFDRTDEENCPGELAL</sequence>
<evidence type="ECO:0000256" key="6">
    <source>
        <dbReference type="ARBA" id="ARBA00023136"/>
    </source>
</evidence>
<feature type="compositionally biased region" description="Basic and acidic residues" evidence="9">
    <location>
        <begin position="394"/>
        <end position="433"/>
    </location>
</feature>
<dbReference type="STRING" id="37001.A0A1A9W8R9"/>
<dbReference type="VEuPathDB" id="VectorBase:GBRI010375"/>
<dbReference type="PROSITE" id="PS50068">
    <property type="entry name" value="LDLRA_2"/>
    <property type="match status" value="4"/>
</dbReference>
<feature type="compositionally biased region" description="Basic and acidic residues" evidence="9">
    <location>
        <begin position="562"/>
        <end position="572"/>
    </location>
</feature>
<dbReference type="InterPro" id="IPR036055">
    <property type="entry name" value="LDL_receptor-like_sf"/>
</dbReference>
<comment type="caution">
    <text evidence="8">Lacks conserved residue(s) required for the propagation of feature annotation.</text>
</comment>
<reference evidence="10" key="2">
    <citation type="submission" date="2020-05" db="UniProtKB">
        <authorList>
            <consortium name="EnsemblMetazoa"/>
        </authorList>
    </citation>
    <scope>IDENTIFICATION</scope>
    <source>
        <strain evidence="10">IAEA</strain>
    </source>
</reference>
<accession>A0A1A9W8R9</accession>
<dbReference type="Pfam" id="PF00057">
    <property type="entry name" value="Ldl_recept_a"/>
    <property type="match status" value="2"/>
</dbReference>
<evidence type="ECO:0000256" key="3">
    <source>
        <dbReference type="ARBA" id="ARBA00022692"/>
    </source>
</evidence>
<dbReference type="SUPFAM" id="SSF57424">
    <property type="entry name" value="LDL receptor-like module"/>
    <property type="match status" value="3"/>
</dbReference>
<dbReference type="PRINTS" id="PR00261">
    <property type="entry name" value="LDLRECEPTOR"/>
</dbReference>
<feature type="compositionally biased region" description="Basic and acidic residues" evidence="9">
    <location>
        <begin position="443"/>
        <end position="550"/>
    </location>
</feature>
<keyword evidence="4" id="KW-0677">Repeat</keyword>
<dbReference type="PANTHER" id="PTHR24270">
    <property type="entry name" value="LOW-DENSITY LIPOPROTEIN RECEPTOR-RELATED"/>
    <property type="match status" value="1"/>
</dbReference>
<keyword evidence="7 8" id="KW-1015">Disulfide bond</keyword>
<name>A0A1A9W8R9_9MUSC</name>
<organism evidence="10 11">
    <name type="scientific">Glossina brevipalpis</name>
    <dbReference type="NCBI Taxonomy" id="37001"/>
    <lineage>
        <taxon>Eukaryota</taxon>
        <taxon>Metazoa</taxon>
        <taxon>Ecdysozoa</taxon>
        <taxon>Arthropoda</taxon>
        <taxon>Hexapoda</taxon>
        <taxon>Insecta</taxon>
        <taxon>Pterygota</taxon>
        <taxon>Neoptera</taxon>
        <taxon>Endopterygota</taxon>
        <taxon>Diptera</taxon>
        <taxon>Brachycera</taxon>
        <taxon>Muscomorpha</taxon>
        <taxon>Hippoboscoidea</taxon>
        <taxon>Glossinidae</taxon>
        <taxon>Glossina</taxon>
    </lineage>
</organism>
<evidence type="ECO:0008006" key="12">
    <source>
        <dbReference type="Google" id="ProtNLM"/>
    </source>
</evidence>
<dbReference type="GO" id="GO:0016192">
    <property type="term" value="P:vesicle-mediated transport"/>
    <property type="evidence" value="ECO:0007669"/>
    <property type="project" value="UniProtKB-ARBA"/>
</dbReference>
<reference evidence="11" key="1">
    <citation type="submission" date="2014-03" db="EMBL/GenBank/DDBJ databases">
        <authorList>
            <person name="Aksoy S."/>
            <person name="Warren W."/>
            <person name="Wilson R.K."/>
        </authorList>
    </citation>
    <scope>NUCLEOTIDE SEQUENCE [LARGE SCALE GENOMIC DNA]</scope>
    <source>
        <strain evidence="11">IAEA</strain>
    </source>
</reference>
<evidence type="ECO:0000256" key="7">
    <source>
        <dbReference type="ARBA" id="ARBA00023157"/>
    </source>
</evidence>
<feature type="compositionally biased region" description="Polar residues" evidence="9">
    <location>
        <begin position="665"/>
        <end position="676"/>
    </location>
</feature>
<feature type="region of interest" description="Disordered" evidence="9">
    <location>
        <begin position="72"/>
        <end position="169"/>
    </location>
</feature>
<evidence type="ECO:0000256" key="1">
    <source>
        <dbReference type="ARBA" id="ARBA00004167"/>
    </source>
</evidence>
<proteinExistence type="predicted"/>
<feature type="disulfide bond" evidence="8">
    <location>
        <begin position="322"/>
        <end position="340"/>
    </location>
</feature>
<dbReference type="SMART" id="SM00192">
    <property type="entry name" value="LDLa"/>
    <property type="match status" value="4"/>
</dbReference>
<evidence type="ECO:0000256" key="4">
    <source>
        <dbReference type="ARBA" id="ARBA00022737"/>
    </source>
</evidence>
<dbReference type="CDD" id="cd00112">
    <property type="entry name" value="LDLa"/>
    <property type="match status" value="3"/>
</dbReference>
<dbReference type="PROSITE" id="PS01209">
    <property type="entry name" value="LDLRA_1"/>
    <property type="match status" value="1"/>
</dbReference>
<comment type="subcellular location">
    <subcellularLocation>
        <location evidence="2">Endomembrane system</location>
    </subcellularLocation>
    <subcellularLocation>
        <location evidence="1">Membrane</location>
        <topology evidence="1">Single-pass membrane protein</topology>
    </subcellularLocation>
</comment>
<feature type="region of interest" description="Disordered" evidence="9">
    <location>
        <begin position="358"/>
        <end position="579"/>
    </location>
</feature>
<keyword evidence="6" id="KW-0472">Membrane</keyword>
<dbReference type="GO" id="GO:0012505">
    <property type="term" value="C:endomembrane system"/>
    <property type="evidence" value="ECO:0007669"/>
    <property type="project" value="UniProtKB-SubCell"/>
</dbReference>
<dbReference type="InterPro" id="IPR023415">
    <property type="entry name" value="LDLR_class-A_CS"/>
</dbReference>
<feature type="disulfide bond" evidence="8">
    <location>
        <begin position="596"/>
        <end position="614"/>
    </location>
</feature>
<feature type="compositionally biased region" description="Acidic residues" evidence="9">
    <location>
        <begin position="160"/>
        <end position="169"/>
    </location>
</feature>
<dbReference type="Gene3D" id="4.10.400.10">
    <property type="entry name" value="Low-density Lipoprotein Receptor"/>
    <property type="match status" value="3"/>
</dbReference>
<protein>
    <recommendedName>
        <fullName evidence="12">SEA domain-containing protein</fullName>
    </recommendedName>
</protein>
<feature type="disulfide bond" evidence="8">
    <location>
        <begin position="702"/>
        <end position="717"/>
    </location>
</feature>
<dbReference type="Proteomes" id="UP000091820">
    <property type="component" value="Unassembled WGS sequence"/>
</dbReference>
<dbReference type="AlphaFoldDB" id="A0A1A9W8R9"/>
<keyword evidence="5" id="KW-1133">Transmembrane helix</keyword>
<evidence type="ECO:0000313" key="11">
    <source>
        <dbReference type="Proteomes" id="UP000091820"/>
    </source>
</evidence>
<keyword evidence="11" id="KW-1185">Reference proteome</keyword>
<feature type="region of interest" description="Disordered" evidence="9">
    <location>
        <begin position="625"/>
        <end position="679"/>
    </location>
</feature>
<keyword evidence="3" id="KW-0812">Transmembrane</keyword>
<evidence type="ECO:0000256" key="2">
    <source>
        <dbReference type="ARBA" id="ARBA00004308"/>
    </source>
</evidence>
<dbReference type="GO" id="GO:0005886">
    <property type="term" value="C:plasma membrane"/>
    <property type="evidence" value="ECO:0007669"/>
    <property type="project" value="TreeGrafter"/>
</dbReference>
<dbReference type="InterPro" id="IPR050685">
    <property type="entry name" value="LDLR"/>
</dbReference>
<evidence type="ECO:0000256" key="8">
    <source>
        <dbReference type="PROSITE-ProRule" id="PRU00124"/>
    </source>
</evidence>
<dbReference type="InterPro" id="IPR002172">
    <property type="entry name" value="LDrepeatLR_classA_rpt"/>
</dbReference>
<dbReference type="EnsemblMetazoa" id="GBRI010375-RA">
    <property type="protein sequence ID" value="GBRI010375-PA"/>
    <property type="gene ID" value="GBRI010375"/>
</dbReference>
<evidence type="ECO:0000256" key="9">
    <source>
        <dbReference type="SAM" id="MobiDB-lite"/>
    </source>
</evidence>
<evidence type="ECO:0000313" key="10">
    <source>
        <dbReference type="EnsemblMetazoa" id="GBRI010375-PA"/>
    </source>
</evidence>
<evidence type="ECO:0000256" key="5">
    <source>
        <dbReference type="ARBA" id="ARBA00022989"/>
    </source>
</evidence>
<feature type="disulfide bond" evidence="8">
    <location>
        <begin position="747"/>
        <end position="762"/>
    </location>
</feature>